<evidence type="ECO:0000313" key="6">
    <source>
        <dbReference type="Proteomes" id="UP000236370"/>
    </source>
</evidence>
<dbReference type="Gene3D" id="3.40.50.12780">
    <property type="entry name" value="N-terminal domain of ligase-like"/>
    <property type="match status" value="1"/>
</dbReference>
<keyword evidence="2" id="KW-0276">Fatty acid metabolism</keyword>
<sequence>MAKRIKAKPTSDKPGSPYRSVTHFDSLAVIDIPGADTLDKLFDHAVSKFGKKDSLGTREILSEENEMQPNGKVFKKLILGNYKWMNYLEVNRRVNNFGSGLTALGLKPKNTIAIFCETRAEWMIAAQTCFKYNFPLVTLYATLGKEAVVHGLNE</sequence>
<dbReference type="SMR" id="A0A2J8KYB5"/>
<dbReference type="SUPFAM" id="SSF56801">
    <property type="entry name" value="Acetyl-CoA synthetase-like"/>
    <property type="match status" value="1"/>
</dbReference>
<keyword evidence="1" id="KW-0436">Ligase</keyword>
<name>A0A2J8KYB5_PANTR</name>
<dbReference type="EC" id="6.2.1.3" evidence="3"/>
<evidence type="ECO:0000259" key="4">
    <source>
        <dbReference type="Pfam" id="PF00501"/>
    </source>
</evidence>
<proteinExistence type="predicted"/>
<dbReference type="EMBL" id="NBAG03000329">
    <property type="protein sequence ID" value="PNI40008.1"/>
    <property type="molecule type" value="Genomic_DNA"/>
</dbReference>
<feature type="domain" description="AMP-dependent synthetase/ligase" evidence="4">
    <location>
        <begin position="73"/>
        <end position="153"/>
    </location>
</feature>
<dbReference type="InterPro" id="IPR000873">
    <property type="entry name" value="AMP-dep_synth/lig_dom"/>
</dbReference>
<evidence type="ECO:0000256" key="3">
    <source>
        <dbReference type="ARBA" id="ARBA00026121"/>
    </source>
</evidence>
<dbReference type="GO" id="GO:0004467">
    <property type="term" value="F:long-chain fatty acid-CoA ligase activity"/>
    <property type="evidence" value="ECO:0007669"/>
    <property type="project" value="UniProtKB-EC"/>
</dbReference>
<dbReference type="InterPro" id="IPR042099">
    <property type="entry name" value="ANL_N_sf"/>
</dbReference>
<dbReference type="PANTHER" id="PTHR43272:SF22">
    <property type="entry name" value="LONG-CHAIN-FATTY-ACID--COA LIGASE 4"/>
    <property type="match status" value="1"/>
</dbReference>
<accession>A0A2J8KYB5</accession>
<protein>
    <recommendedName>
        <fullName evidence="3">long-chain-fatty-acid--CoA ligase</fullName>
        <ecNumber evidence="3">6.2.1.3</ecNumber>
    </recommendedName>
</protein>
<reference evidence="5 6" key="1">
    <citation type="submission" date="2017-12" db="EMBL/GenBank/DDBJ databases">
        <title>High-resolution comparative analysis of great ape genomes.</title>
        <authorList>
            <person name="Pollen A."/>
            <person name="Hastie A."/>
            <person name="Hormozdiari F."/>
            <person name="Dougherty M."/>
            <person name="Liu R."/>
            <person name="Chaisson M."/>
            <person name="Hoppe E."/>
            <person name="Hill C."/>
            <person name="Pang A."/>
            <person name="Hillier L."/>
            <person name="Baker C."/>
            <person name="Armstrong J."/>
            <person name="Shendure J."/>
            <person name="Paten B."/>
            <person name="Wilson R."/>
            <person name="Chao H."/>
            <person name="Schneider V."/>
            <person name="Ventura M."/>
            <person name="Kronenberg Z."/>
            <person name="Murali S."/>
            <person name="Gordon D."/>
            <person name="Cantsilieris S."/>
            <person name="Munson K."/>
            <person name="Nelson B."/>
            <person name="Raja A."/>
            <person name="Underwood J."/>
            <person name="Diekhans M."/>
            <person name="Fiddes I."/>
            <person name="Haussler D."/>
            <person name="Eichler E."/>
        </authorList>
    </citation>
    <scope>NUCLEOTIDE SEQUENCE [LARGE SCALE GENOMIC DNA]</scope>
    <source>
        <strain evidence="5">Yerkes chimp pedigree #C0471</strain>
    </source>
</reference>
<feature type="non-terminal residue" evidence="5">
    <location>
        <position position="154"/>
    </location>
</feature>
<evidence type="ECO:0000256" key="1">
    <source>
        <dbReference type="ARBA" id="ARBA00022598"/>
    </source>
</evidence>
<gene>
    <name evidence="5" type="ORF">CK820_G0034835</name>
</gene>
<evidence type="ECO:0000313" key="5">
    <source>
        <dbReference type="EMBL" id="PNI40008.1"/>
    </source>
</evidence>
<evidence type="ECO:0000256" key="2">
    <source>
        <dbReference type="ARBA" id="ARBA00022832"/>
    </source>
</evidence>
<comment type="caution">
    <text evidence="5">The sequence shown here is derived from an EMBL/GenBank/DDBJ whole genome shotgun (WGS) entry which is preliminary data.</text>
</comment>
<keyword evidence="2" id="KW-0443">Lipid metabolism</keyword>
<organism evidence="5 6">
    <name type="scientific">Pan troglodytes</name>
    <name type="common">Chimpanzee</name>
    <dbReference type="NCBI Taxonomy" id="9598"/>
    <lineage>
        <taxon>Eukaryota</taxon>
        <taxon>Metazoa</taxon>
        <taxon>Chordata</taxon>
        <taxon>Craniata</taxon>
        <taxon>Vertebrata</taxon>
        <taxon>Euteleostomi</taxon>
        <taxon>Mammalia</taxon>
        <taxon>Eutheria</taxon>
        <taxon>Euarchontoglires</taxon>
        <taxon>Primates</taxon>
        <taxon>Haplorrhini</taxon>
        <taxon>Catarrhini</taxon>
        <taxon>Hominidae</taxon>
        <taxon>Pan</taxon>
    </lineage>
</organism>
<dbReference type="Proteomes" id="UP000236370">
    <property type="component" value="Unassembled WGS sequence"/>
</dbReference>
<dbReference type="PANTHER" id="PTHR43272">
    <property type="entry name" value="LONG-CHAIN-FATTY-ACID--COA LIGASE"/>
    <property type="match status" value="1"/>
</dbReference>
<dbReference type="AlphaFoldDB" id="A0A2J8KYB5"/>
<dbReference type="Pfam" id="PF00501">
    <property type="entry name" value="AMP-binding"/>
    <property type="match status" value="1"/>
</dbReference>